<feature type="binding site" evidence="1">
    <location>
        <begin position="71"/>
        <end position="74"/>
    </location>
    <ligand>
        <name>dUMP</name>
        <dbReference type="ChEBI" id="CHEBI:246422"/>
        <note>ligand shared between dimeric partners</note>
    </ligand>
</feature>
<keyword evidence="1" id="KW-0545">Nucleotide biosynthesis</keyword>
<dbReference type="PANTHER" id="PTHR34934">
    <property type="entry name" value="FLAVIN-DEPENDENT THYMIDYLATE SYNTHASE"/>
    <property type="match status" value="1"/>
</dbReference>
<dbReference type="Proteomes" id="UP001171111">
    <property type="component" value="Unassembled WGS sequence"/>
</dbReference>
<feature type="binding site" evidence="1">
    <location>
        <begin position="203"/>
        <end position="205"/>
    </location>
    <ligand>
        <name>FAD</name>
        <dbReference type="ChEBI" id="CHEBI:57692"/>
        <note>ligand shared between neighboring subunits</note>
    </ligand>
</feature>
<comment type="similarity">
    <text evidence="1">Belongs to the thymidylate synthase ThyX family.</text>
</comment>
<feature type="binding site" evidence="1">
    <location>
        <begin position="74"/>
        <end position="76"/>
    </location>
    <ligand>
        <name>FAD</name>
        <dbReference type="ChEBI" id="CHEBI:57692"/>
        <note>ligand shared between neighboring subunits</note>
    </ligand>
</feature>
<feature type="binding site" evidence="1">
    <location>
        <position position="50"/>
    </location>
    <ligand>
        <name>FAD</name>
        <dbReference type="ChEBI" id="CHEBI:57692"/>
        <note>ligand shared between neighboring subunits</note>
    </ligand>
</feature>
<keyword evidence="1" id="KW-0285">Flavoprotein</keyword>
<comment type="pathway">
    <text evidence="1">Pyrimidine metabolism; dTTP biosynthesis.</text>
</comment>
<feature type="binding site" evidence="1">
    <location>
        <position position="209"/>
    </location>
    <ligand>
        <name>FAD</name>
        <dbReference type="ChEBI" id="CHEBI:57692"/>
        <note>ligand shared between neighboring subunits</note>
    </ligand>
</feature>
<organism evidence="2 3">
    <name type="scientific">Campylobacter magnus</name>
    <dbReference type="NCBI Taxonomy" id="3026462"/>
    <lineage>
        <taxon>Bacteria</taxon>
        <taxon>Pseudomonadati</taxon>
        <taxon>Campylobacterota</taxon>
        <taxon>Epsilonproteobacteria</taxon>
        <taxon>Campylobacterales</taxon>
        <taxon>Campylobacteraceae</taxon>
        <taxon>Campylobacter</taxon>
    </lineage>
</organism>
<keyword evidence="1" id="KW-0274">FAD</keyword>
<dbReference type="CDD" id="cd20175">
    <property type="entry name" value="ThyX"/>
    <property type="match status" value="1"/>
</dbReference>
<comment type="catalytic activity">
    <reaction evidence="1">
        <text>dUMP + (6R)-5,10-methylene-5,6,7,8-tetrahydrofolate + NADPH + H(+) = dTMP + (6S)-5,6,7,8-tetrahydrofolate + NADP(+)</text>
        <dbReference type="Rhea" id="RHEA:29043"/>
        <dbReference type="ChEBI" id="CHEBI:15378"/>
        <dbReference type="ChEBI" id="CHEBI:15636"/>
        <dbReference type="ChEBI" id="CHEBI:57453"/>
        <dbReference type="ChEBI" id="CHEBI:57783"/>
        <dbReference type="ChEBI" id="CHEBI:58349"/>
        <dbReference type="ChEBI" id="CHEBI:63528"/>
        <dbReference type="ChEBI" id="CHEBI:246422"/>
        <dbReference type="EC" id="2.1.1.148"/>
    </reaction>
</comment>
<comment type="cofactor">
    <cofactor evidence="1">
        <name>FAD</name>
        <dbReference type="ChEBI" id="CHEBI:57692"/>
    </cofactor>
    <text evidence="1">Binds 4 FAD per tetramer. Each FAD binding site is formed by three monomers.</text>
</comment>
<keyword evidence="1 2" id="KW-0489">Methyltransferase</keyword>
<sequence length="249" mass="27949">MKITLLNHTPLWVCSNAIRTCYQSFEKGDKGGEKDKELIERVGNKMRHASTLEHLFYNFYIEGISRACLQELARHRIASLSVKSTRYTLKELRAESPFVPLHDICDKNSPSASLDELSALSAQGTGELLPHLPHTETKADFYGSDLAVRAKKYLVFTGDSMVDTFSILALENLRKALAAGIKIDLAKYALPESYKTALSWSINARSLQNFLSLRSSASALWEIRNLANALFDTLPDEHKYLFKDSMAES</sequence>
<dbReference type="EMBL" id="JAULJQ010000011">
    <property type="protein sequence ID" value="MDO2410037.1"/>
    <property type="molecule type" value="Genomic_DNA"/>
</dbReference>
<keyword evidence="1 2" id="KW-0808">Transferase</keyword>
<dbReference type="HAMAP" id="MF_01408">
    <property type="entry name" value="ThyX"/>
    <property type="match status" value="1"/>
</dbReference>
<feature type="binding site" description="in other chain" evidence="1">
    <location>
        <position position="187"/>
    </location>
    <ligand>
        <name>dUMP</name>
        <dbReference type="ChEBI" id="CHEBI:246422"/>
        <note>ligand shared between dimeric partners</note>
    </ligand>
</feature>
<dbReference type="PROSITE" id="PS51331">
    <property type="entry name" value="THYX"/>
    <property type="match status" value="1"/>
</dbReference>
<comment type="function">
    <text evidence="1">Catalyzes the reductive methylation of 2'-deoxyuridine-5'-monophosphate (dUMP) to 2'-deoxythymidine-5'-monophosphate (dTMP) while utilizing 5,10-methylenetetrahydrofolate (mTHF) as the methyl donor, and NADPH and FADH(2) as the reductant.</text>
</comment>
<dbReference type="Pfam" id="PF02511">
    <property type="entry name" value="Thy1"/>
    <property type="match status" value="1"/>
</dbReference>
<name>A0ABT8TDS7_9BACT</name>
<comment type="caution">
    <text evidence="1">Lacks conserved residue(s) required for the propagation of feature annotation.</text>
</comment>
<keyword evidence="3" id="KW-1185">Reference proteome</keyword>
<dbReference type="InterPro" id="IPR003669">
    <property type="entry name" value="Thymidylate_synthase_ThyX"/>
</dbReference>
<accession>A0ABT8TDS7</accession>
<reference evidence="2 3" key="1">
    <citation type="submission" date="2023-06" db="EMBL/GenBank/DDBJ databases">
        <title>Campylobacter magnum sp. nov., isolated from cecal contents of domestic pigs (Sus scrofa domesticus).</title>
        <authorList>
            <person name="Papic B."/>
            <person name="Gruntar I."/>
        </authorList>
    </citation>
    <scope>NUCLEOTIDE SEQUENCE [LARGE SCALE GENOMIC DNA]</scope>
    <source>
        <strain evidence="3">34484-21</strain>
    </source>
</reference>
<feature type="binding site" evidence="1">
    <location>
        <position position="214"/>
    </location>
    <ligand>
        <name>dUMP</name>
        <dbReference type="ChEBI" id="CHEBI:246422"/>
        <note>ligand shared between dimeric partners</note>
    </ligand>
</feature>
<comment type="caution">
    <text evidence="2">The sequence shown here is derived from an EMBL/GenBank/DDBJ whole genome shotgun (WGS) entry which is preliminary data.</text>
</comment>
<evidence type="ECO:0000256" key="1">
    <source>
        <dbReference type="HAMAP-Rule" id="MF_01408"/>
    </source>
</evidence>
<feature type="binding site" description="in other chain" evidence="1">
    <location>
        <begin position="84"/>
        <end position="86"/>
    </location>
    <ligand>
        <name>dUMP</name>
        <dbReference type="ChEBI" id="CHEBI:246422"/>
        <note>ligand shared between dimeric partners</note>
    </ligand>
</feature>
<feature type="active site" description="Involved in ionization of N3 of dUMP, leading to its activation" evidence="1">
    <location>
        <position position="214"/>
    </location>
</feature>
<evidence type="ECO:0000313" key="3">
    <source>
        <dbReference type="Proteomes" id="UP001171111"/>
    </source>
</evidence>
<gene>
    <name evidence="1 2" type="primary">thyX</name>
    <name evidence="2" type="ORF">Q2362_08060</name>
</gene>
<dbReference type="RefSeq" id="WP_302244849.1">
    <property type="nucleotide sequence ID" value="NZ_JAULJQ010000011.1"/>
</dbReference>
<dbReference type="SUPFAM" id="SSF69796">
    <property type="entry name" value="Thymidylate synthase-complementing protein Thy1"/>
    <property type="match status" value="1"/>
</dbReference>
<dbReference type="Gene3D" id="3.30.1360.170">
    <property type="match status" value="1"/>
</dbReference>
<dbReference type="GO" id="GO:0032259">
    <property type="term" value="P:methylation"/>
    <property type="evidence" value="ECO:0007669"/>
    <property type="project" value="UniProtKB-KW"/>
</dbReference>
<proteinExistence type="inferred from homology"/>
<dbReference type="NCBIfam" id="TIGR02170">
    <property type="entry name" value="thyX"/>
    <property type="match status" value="1"/>
</dbReference>
<protein>
    <recommendedName>
        <fullName evidence="1">Flavin-dependent thymidylate synthase</fullName>
        <shortName evidence="1">FDTS</shortName>
        <ecNumber evidence="1">2.1.1.148</ecNumber>
    </recommendedName>
    <alternativeName>
        <fullName evidence="1">FAD-dependent thymidylate synthase</fullName>
    </alternativeName>
    <alternativeName>
        <fullName evidence="1">Thymidylate synthase ThyX</fullName>
        <shortName evidence="1">TS</shortName>
        <shortName evidence="1">TSase</shortName>
    </alternativeName>
</protein>
<dbReference type="InterPro" id="IPR036098">
    <property type="entry name" value="Thymidylate_synthase_ThyX_sf"/>
</dbReference>
<evidence type="ECO:0000313" key="2">
    <source>
        <dbReference type="EMBL" id="MDO2410037.1"/>
    </source>
</evidence>
<dbReference type="EC" id="2.1.1.148" evidence="1"/>
<keyword evidence="1" id="KW-0521">NADP</keyword>
<dbReference type="GO" id="GO:0050797">
    <property type="term" value="F:thymidylate synthase (FAD) activity"/>
    <property type="evidence" value="ECO:0007669"/>
    <property type="project" value="UniProtKB-EC"/>
</dbReference>
<dbReference type="PANTHER" id="PTHR34934:SF1">
    <property type="entry name" value="FLAVIN-DEPENDENT THYMIDYLATE SYNTHASE"/>
    <property type="match status" value="1"/>
</dbReference>
<comment type="subunit">
    <text evidence="1">Homotetramer.</text>
</comment>